<dbReference type="VEuPathDB" id="FungiDB:BCV72DRAFT_225631"/>
<protein>
    <submittedName>
        <fullName evidence="2">Uncharacterized protein</fullName>
    </submittedName>
</protein>
<dbReference type="Proteomes" id="UP000242414">
    <property type="component" value="Unassembled WGS sequence"/>
</dbReference>
<keyword evidence="1" id="KW-0812">Transmembrane</keyword>
<dbReference type="EMBL" id="KV921894">
    <property type="protein sequence ID" value="ORE08027.1"/>
    <property type="molecule type" value="Genomic_DNA"/>
</dbReference>
<organism evidence="2">
    <name type="scientific">Rhizopus microsporus var. microsporus</name>
    <dbReference type="NCBI Taxonomy" id="86635"/>
    <lineage>
        <taxon>Eukaryota</taxon>
        <taxon>Fungi</taxon>
        <taxon>Fungi incertae sedis</taxon>
        <taxon>Mucoromycota</taxon>
        <taxon>Mucoromycotina</taxon>
        <taxon>Mucoromycetes</taxon>
        <taxon>Mucorales</taxon>
        <taxon>Mucorineae</taxon>
        <taxon>Rhizopodaceae</taxon>
        <taxon>Rhizopus</taxon>
    </lineage>
</organism>
<reference evidence="2" key="1">
    <citation type="journal article" date="2016" name="Proc. Natl. Acad. Sci. U.S.A.">
        <title>Lipid metabolic changes in an early divergent fungus govern the establishment of a mutualistic symbiosis with endobacteria.</title>
        <authorList>
            <person name="Lastovetsky O.A."/>
            <person name="Gaspar M.L."/>
            <person name="Mondo S.J."/>
            <person name="LaButti K.M."/>
            <person name="Sandor L."/>
            <person name="Grigoriev I.V."/>
            <person name="Henry S.A."/>
            <person name="Pawlowska T.E."/>
        </authorList>
    </citation>
    <scope>NUCLEOTIDE SEQUENCE [LARGE SCALE GENOMIC DNA]</scope>
    <source>
        <strain evidence="2">ATCC 52814</strain>
    </source>
</reference>
<feature type="transmembrane region" description="Helical" evidence="1">
    <location>
        <begin position="32"/>
        <end position="51"/>
    </location>
</feature>
<keyword evidence="1" id="KW-0472">Membrane</keyword>
<accession>A0A1X0R7K1</accession>
<keyword evidence="1" id="KW-1133">Transmembrane helix</keyword>
<name>A0A1X0R7K1_RHIZD</name>
<evidence type="ECO:0000256" key="1">
    <source>
        <dbReference type="SAM" id="Phobius"/>
    </source>
</evidence>
<dbReference type="AlphaFoldDB" id="A0A1X0R7K1"/>
<proteinExistence type="predicted"/>
<sequence>MLKLPFMPYFMIISIQGLTVFLSPFYGKVTQTHFGVTIGSMLSFFLVSLTCEKYILTARTHA</sequence>
<gene>
    <name evidence="2" type="ORF">BCV72DRAFT_225631</name>
</gene>
<feature type="transmembrane region" description="Helical" evidence="1">
    <location>
        <begin position="7"/>
        <end position="26"/>
    </location>
</feature>
<evidence type="ECO:0000313" key="2">
    <source>
        <dbReference type="EMBL" id="ORE08027.1"/>
    </source>
</evidence>